<dbReference type="InterPro" id="IPR044946">
    <property type="entry name" value="Restrct_endonuc_typeI_TRD_sf"/>
</dbReference>
<evidence type="ECO:0000256" key="1">
    <source>
        <dbReference type="ARBA" id="ARBA00010923"/>
    </source>
</evidence>
<dbReference type="PANTHER" id="PTHR30408">
    <property type="entry name" value="TYPE-1 RESTRICTION ENZYME ECOKI SPECIFICITY PROTEIN"/>
    <property type="match status" value="1"/>
</dbReference>
<dbReference type="GO" id="GO:0003677">
    <property type="term" value="F:DNA binding"/>
    <property type="evidence" value="ECO:0007669"/>
    <property type="project" value="UniProtKB-KW"/>
</dbReference>
<name>A0A0F2DCJ4_STRMT</name>
<proteinExistence type="inferred from homology"/>
<accession>A0A0F2DCJ4</accession>
<dbReference type="Gene3D" id="3.90.220.20">
    <property type="entry name" value="DNA methylase specificity domains"/>
    <property type="match status" value="2"/>
</dbReference>
<dbReference type="InterPro" id="IPR052021">
    <property type="entry name" value="Type-I_RS_S_subunit"/>
</dbReference>
<evidence type="ECO:0000256" key="3">
    <source>
        <dbReference type="ARBA" id="ARBA00023125"/>
    </source>
</evidence>
<dbReference type="SUPFAM" id="SSF116734">
    <property type="entry name" value="DNA methylase specificity domain"/>
    <property type="match status" value="2"/>
</dbReference>
<feature type="domain" description="Type I restriction modification DNA specificity" evidence="4">
    <location>
        <begin position="2"/>
        <end position="163"/>
    </location>
</feature>
<dbReference type="RefSeq" id="WP_045611798.1">
    <property type="nucleotide sequence ID" value="NZ_JYGP01000002.1"/>
</dbReference>
<keyword evidence="3" id="KW-0238">DNA-binding</keyword>
<dbReference type="AlphaFoldDB" id="A0A0F2DCJ4"/>
<dbReference type="PANTHER" id="PTHR30408:SF12">
    <property type="entry name" value="TYPE I RESTRICTION ENZYME MJAVIII SPECIFICITY SUBUNIT"/>
    <property type="match status" value="1"/>
</dbReference>
<evidence type="ECO:0000259" key="4">
    <source>
        <dbReference type="Pfam" id="PF01420"/>
    </source>
</evidence>
<organism evidence="5 6">
    <name type="scientific">Streptococcus mitis</name>
    <dbReference type="NCBI Taxonomy" id="28037"/>
    <lineage>
        <taxon>Bacteria</taxon>
        <taxon>Bacillati</taxon>
        <taxon>Bacillota</taxon>
        <taxon>Bacilli</taxon>
        <taxon>Lactobacillales</taxon>
        <taxon>Streptococcaceae</taxon>
        <taxon>Streptococcus</taxon>
        <taxon>Streptococcus mitis group</taxon>
    </lineage>
</organism>
<dbReference type="InterPro" id="IPR000055">
    <property type="entry name" value="Restrct_endonuc_typeI_TRD"/>
</dbReference>
<protein>
    <submittedName>
        <fullName evidence="5">Type I restriction-modification system S subunit</fullName>
    </submittedName>
</protein>
<evidence type="ECO:0000256" key="2">
    <source>
        <dbReference type="ARBA" id="ARBA00022747"/>
    </source>
</evidence>
<gene>
    <name evidence="5" type="primary">hsdS_2</name>
    <name evidence="5" type="ORF">TZ90_00981</name>
</gene>
<dbReference type="Pfam" id="PF01420">
    <property type="entry name" value="Methylase_S"/>
    <property type="match status" value="2"/>
</dbReference>
<evidence type="ECO:0000313" key="6">
    <source>
        <dbReference type="Proteomes" id="UP000033538"/>
    </source>
</evidence>
<keyword evidence="2" id="KW-0680">Restriction system</keyword>
<dbReference type="REBASE" id="114872">
    <property type="entry name" value="S2.SmiOT25ORF982P"/>
</dbReference>
<comment type="similarity">
    <text evidence="1">Belongs to the type-I restriction system S methylase family.</text>
</comment>
<feature type="domain" description="Type I restriction modification DNA specificity" evidence="4">
    <location>
        <begin position="217"/>
        <end position="361"/>
    </location>
</feature>
<dbReference type="EMBL" id="JYGP01000002">
    <property type="protein sequence ID" value="KJQ68613.1"/>
    <property type="molecule type" value="Genomic_DNA"/>
</dbReference>
<dbReference type="Proteomes" id="UP000033538">
    <property type="component" value="Unassembled WGS sequence"/>
</dbReference>
<comment type="caution">
    <text evidence="5">The sequence shown here is derived from an EMBL/GenBank/DDBJ whole genome shotgun (WGS) entry which is preliminary data.</text>
</comment>
<reference evidence="5 6" key="1">
    <citation type="submission" date="2015-02" db="EMBL/GenBank/DDBJ databases">
        <title>Evolution of amylase-binding proteins of oral streptococcal species.</title>
        <authorList>
            <person name="Haase E.M."/>
        </authorList>
    </citation>
    <scope>NUCLEOTIDE SEQUENCE [LARGE SCALE GENOMIC DNA]</scope>
    <source>
        <strain evidence="5 6">OT25</strain>
    </source>
</reference>
<evidence type="ECO:0000313" key="5">
    <source>
        <dbReference type="EMBL" id="KJQ68613.1"/>
    </source>
</evidence>
<dbReference type="GO" id="GO:0009307">
    <property type="term" value="P:DNA restriction-modification system"/>
    <property type="evidence" value="ECO:0007669"/>
    <property type="project" value="UniProtKB-KW"/>
</dbReference>
<dbReference type="CDD" id="cd17521">
    <property type="entry name" value="RMtype1_S_Sau13435ORF2165P_TRD2-CR2_like"/>
    <property type="match status" value="1"/>
</dbReference>
<dbReference type="PATRIC" id="fig|28037.212.peg.949"/>
<sequence length="374" mass="42662">MKKVKLEEVVTLKKGKKATILDEQTILSQRYIQIDDLRNDNNLKFTESLNMTEALLDDVLIAWDGANAGTIGYGLSGAVGSTIMVLKKNEQYKDEIISEYLGVFLESKSQYLRYHSTGATIPHLNKNILLDLKLELLRIEEQENIICILNIIKKLITKRKCQLKELNSLVKSRFNEMFGDPVFNEMRWRRCKLKDISVEKLAYGSGASAIDFSGLRYIRITDIDECGNLKIDKKSPSHYDEKYLLNTGDILFARSGATVGKTFLYSKEKYGPAQYAGYLIRLIPNLSLVNPVFVYHFTNTKFYNDFIAKVQNAVAQPNINAKQYGELDFILPPLSLQNEFADFVAQVDKSQLAIQKSLEELETLKKSLMQEYFG</sequence>